<dbReference type="RefSeq" id="WP_339122661.1">
    <property type="nucleotide sequence ID" value="NZ_BAABKS010000013.1"/>
</dbReference>
<dbReference type="SMART" id="SM00052">
    <property type="entry name" value="EAL"/>
    <property type="match status" value="1"/>
</dbReference>
<keyword evidence="3" id="KW-1185">Reference proteome</keyword>
<dbReference type="PROSITE" id="PS50883">
    <property type="entry name" value="EAL"/>
    <property type="match status" value="1"/>
</dbReference>
<reference evidence="3" key="1">
    <citation type="journal article" date="2019" name="Int. J. Syst. Evol. Microbiol.">
        <title>The Global Catalogue of Microorganisms (GCM) 10K type strain sequencing project: providing services to taxonomists for standard genome sequencing and annotation.</title>
        <authorList>
            <consortium name="The Broad Institute Genomics Platform"/>
            <consortium name="The Broad Institute Genome Sequencing Center for Infectious Disease"/>
            <person name="Wu L."/>
            <person name="Ma J."/>
        </authorList>
    </citation>
    <scope>NUCLEOTIDE SEQUENCE [LARGE SCALE GENOMIC DNA]</scope>
    <source>
        <strain evidence="3">CCUG 49018</strain>
    </source>
</reference>
<dbReference type="Gene3D" id="3.20.20.450">
    <property type="entry name" value="EAL domain"/>
    <property type="match status" value="1"/>
</dbReference>
<protein>
    <submittedName>
        <fullName evidence="2">EAL domain-containing protein</fullName>
    </submittedName>
</protein>
<dbReference type="Pfam" id="PF00563">
    <property type="entry name" value="EAL"/>
    <property type="match status" value="1"/>
</dbReference>
<organism evidence="2 3">
    <name type="scientific">Pseudonocardia benzenivorans</name>
    <dbReference type="NCBI Taxonomy" id="228005"/>
    <lineage>
        <taxon>Bacteria</taxon>
        <taxon>Bacillati</taxon>
        <taxon>Actinomycetota</taxon>
        <taxon>Actinomycetes</taxon>
        <taxon>Pseudonocardiales</taxon>
        <taxon>Pseudonocardiaceae</taxon>
        <taxon>Pseudonocardia</taxon>
    </lineage>
</organism>
<proteinExistence type="predicted"/>
<dbReference type="SUPFAM" id="SSF141868">
    <property type="entry name" value="EAL domain-like"/>
    <property type="match status" value="1"/>
</dbReference>
<gene>
    <name evidence="2" type="ORF">ACFQ34_11350</name>
</gene>
<evidence type="ECO:0000313" key="3">
    <source>
        <dbReference type="Proteomes" id="UP001597182"/>
    </source>
</evidence>
<sequence>MDVHERFAFEPIFNLRTSRVVGFEVQPRHERDRIGSRAAGTVWGTRQVVELDAAVALASLAFATDADASVPLHVDVLADTVVGSRRRLRGMLDGLAERGRAVPPVVLEVGPPASAAPTAALVDALRELRSWGFRIALDAAGGFGLDVVAAARPDLVKLDPHIVAGLGHSSLASTVAHALVEVAGAAAARVVATGVTEPGQLTALGGLGVTLAQGPLLATPRRRASTSGVTLPVDLALAGVAGGAVDASPGSDGAAVATRHRPTAVRDLAQAAVTLPDTATADDARRVFADHPHAGGVVLVDPRRVPTCHLDRNRFMLAISGPYGRALYAARPAATLGDRPRVLDEHTPTGEALRAGLSGDPARSYDDVVLVAADGTCTGVVRIADMLRTATVAAA</sequence>
<dbReference type="InterPro" id="IPR001633">
    <property type="entry name" value="EAL_dom"/>
</dbReference>
<dbReference type="Proteomes" id="UP001597182">
    <property type="component" value="Unassembled WGS sequence"/>
</dbReference>
<name>A0ABW3VGX5_9PSEU</name>
<dbReference type="EMBL" id="JBHTMB010000088">
    <property type="protein sequence ID" value="MFD1233880.1"/>
    <property type="molecule type" value="Genomic_DNA"/>
</dbReference>
<evidence type="ECO:0000259" key="1">
    <source>
        <dbReference type="PROSITE" id="PS50883"/>
    </source>
</evidence>
<dbReference type="PANTHER" id="PTHR33121">
    <property type="entry name" value="CYCLIC DI-GMP PHOSPHODIESTERASE PDEF"/>
    <property type="match status" value="1"/>
</dbReference>
<feature type="domain" description="EAL" evidence="1">
    <location>
        <begin position="1"/>
        <end position="234"/>
    </location>
</feature>
<evidence type="ECO:0000313" key="2">
    <source>
        <dbReference type="EMBL" id="MFD1233880.1"/>
    </source>
</evidence>
<dbReference type="PANTHER" id="PTHR33121:SF70">
    <property type="entry name" value="SIGNALING PROTEIN YKOW"/>
    <property type="match status" value="1"/>
</dbReference>
<comment type="caution">
    <text evidence="2">The sequence shown here is derived from an EMBL/GenBank/DDBJ whole genome shotgun (WGS) entry which is preliminary data.</text>
</comment>
<dbReference type="InterPro" id="IPR035919">
    <property type="entry name" value="EAL_sf"/>
</dbReference>
<dbReference type="InterPro" id="IPR050706">
    <property type="entry name" value="Cyclic-di-GMP_PDE-like"/>
</dbReference>
<accession>A0ABW3VGX5</accession>